<comment type="caution">
    <text evidence="1">The sequence shown here is derived from an EMBL/GenBank/DDBJ whole genome shotgun (WGS) entry which is preliminary data.</text>
</comment>
<dbReference type="EMBL" id="JARBHB010000002">
    <property type="protein sequence ID" value="KAJ8894379.1"/>
    <property type="molecule type" value="Genomic_DNA"/>
</dbReference>
<keyword evidence="2" id="KW-1185">Reference proteome</keyword>
<reference evidence="1 2" key="1">
    <citation type="submission" date="2023-02" db="EMBL/GenBank/DDBJ databases">
        <title>LHISI_Scaffold_Assembly.</title>
        <authorList>
            <person name="Stuart O.P."/>
            <person name="Cleave R."/>
            <person name="Magrath M.J.L."/>
            <person name="Mikheyev A.S."/>
        </authorList>
    </citation>
    <scope>NUCLEOTIDE SEQUENCE [LARGE SCALE GENOMIC DNA]</scope>
    <source>
        <strain evidence="1">Daus_M_001</strain>
        <tissue evidence="1">Leg muscle</tissue>
    </source>
</reference>
<evidence type="ECO:0000313" key="2">
    <source>
        <dbReference type="Proteomes" id="UP001159363"/>
    </source>
</evidence>
<accession>A0ABQ9ICI4</accession>
<gene>
    <name evidence="1" type="ORF">PR048_007030</name>
</gene>
<sequence>MGTYTYLRHCYYLFKNVPARTDHIRITWSELFPKKFCAIRWPENVEVAEHTIKILPHLKKFLQEESVSSVSFNIVKSALVNNLLEVKFTFFNSFASELELFLTIFQSETPMAPFLCDSLEDILLALVEKNLGNQSFKEKWNVSRLDLDQQENLLTANNIRLSDCKRTLNPLKYKLTKGISSLCPSVALDKEPWKQRLKLSIECCLQNRWLSGTDVDIIEQAYELVCSSTDSKALLPYFSREGRLHHLWLPKVSERDVGTFPWKCHFRMRIFTKL</sequence>
<dbReference type="Proteomes" id="UP001159363">
    <property type="component" value="Chromosome 2"/>
</dbReference>
<proteinExistence type="predicted"/>
<protein>
    <submittedName>
        <fullName evidence="1">Uncharacterized protein</fullName>
    </submittedName>
</protein>
<evidence type="ECO:0000313" key="1">
    <source>
        <dbReference type="EMBL" id="KAJ8894379.1"/>
    </source>
</evidence>
<name>A0ABQ9ICI4_9NEOP</name>
<organism evidence="1 2">
    <name type="scientific">Dryococelus australis</name>
    <dbReference type="NCBI Taxonomy" id="614101"/>
    <lineage>
        <taxon>Eukaryota</taxon>
        <taxon>Metazoa</taxon>
        <taxon>Ecdysozoa</taxon>
        <taxon>Arthropoda</taxon>
        <taxon>Hexapoda</taxon>
        <taxon>Insecta</taxon>
        <taxon>Pterygota</taxon>
        <taxon>Neoptera</taxon>
        <taxon>Polyneoptera</taxon>
        <taxon>Phasmatodea</taxon>
        <taxon>Verophasmatodea</taxon>
        <taxon>Anareolatae</taxon>
        <taxon>Phasmatidae</taxon>
        <taxon>Eurycanthinae</taxon>
        <taxon>Dryococelus</taxon>
    </lineage>
</organism>